<feature type="domain" description="Secretin/TonB short N-terminal" evidence="5">
    <location>
        <begin position="301"/>
        <end position="349"/>
    </location>
</feature>
<evidence type="ECO:0000256" key="3">
    <source>
        <dbReference type="ARBA" id="ARBA00023237"/>
    </source>
</evidence>
<proteinExistence type="predicted"/>
<reference evidence="6" key="1">
    <citation type="submission" date="2020-10" db="EMBL/GenBank/DDBJ databases">
        <title>Connecting structure to function with the recovery of over 1000 high-quality activated sludge metagenome-assembled genomes encoding full-length rRNA genes using long-read sequencing.</title>
        <authorList>
            <person name="Singleton C.M."/>
            <person name="Petriglieri F."/>
            <person name="Kristensen J.M."/>
            <person name="Kirkegaard R.H."/>
            <person name="Michaelsen T.Y."/>
            <person name="Andersen M.H."/>
            <person name="Karst S.M."/>
            <person name="Dueholm M.S."/>
            <person name="Nielsen P.H."/>
            <person name="Albertsen M."/>
        </authorList>
    </citation>
    <scope>NUCLEOTIDE SEQUENCE</scope>
    <source>
        <strain evidence="6">Hirt_18-Q3-R61-65_BATAC.395</strain>
    </source>
</reference>
<feature type="chain" id="PRO_5038384990" evidence="4">
    <location>
        <begin position="24"/>
        <end position="408"/>
    </location>
</feature>
<name>A0A9D7K0G0_9PROT</name>
<dbReference type="Gene3D" id="3.30.1370.130">
    <property type="match status" value="1"/>
</dbReference>
<evidence type="ECO:0000313" key="6">
    <source>
        <dbReference type="EMBL" id="MBK8524149.1"/>
    </source>
</evidence>
<dbReference type="Pfam" id="PF07660">
    <property type="entry name" value="STN"/>
    <property type="match status" value="1"/>
</dbReference>
<dbReference type="PANTHER" id="PTHR30604:SF1">
    <property type="entry name" value="DNA UTILIZATION PROTEIN HOFQ"/>
    <property type="match status" value="1"/>
</dbReference>
<dbReference type="Gene3D" id="2.60.40.3470">
    <property type="match status" value="1"/>
</dbReference>
<evidence type="ECO:0000256" key="4">
    <source>
        <dbReference type="SAM" id="SignalP"/>
    </source>
</evidence>
<evidence type="ECO:0000259" key="5">
    <source>
        <dbReference type="SMART" id="SM00965"/>
    </source>
</evidence>
<evidence type="ECO:0000256" key="1">
    <source>
        <dbReference type="ARBA" id="ARBA00022448"/>
    </source>
</evidence>
<organism evidence="6 7">
    <name type="scientific">Candidatus Proximibacter danicus</name>
    <dbReference type="NCBI Taxonomy" id="2954365"/>
    <lineage>
        <taxon>Bacteria</taxon>
        <taxon>Pseudomonadati</taxon>
        <taxon>Pseudomonadota</taxon>
        <taxon>Betaproteobacteria</taxon>
        <taxon>Candidatus Proximibacter</taxon>
    </lineage>
</organism>
<keyword evidence="3" id="KW-0998">Cell outer membrane</keyword>
<dbReference type="SMART" id="SM00965">
    <property type="entry name" value="STN"/>
    <property type="match status" value="1"/>
</dbReference>
<dbReference type="InterPro" id="IPR021731">
    <property type="entry name" value="AMIN_dom"/>
</dbReference>
<dbReference type="PANTHER" id="PTHR30604">
    <property type="entry name" value="PROTEIN TRANSPORT PROTEIN HOFQ"/>
    <property type="match status" value="1"/>
</dbReference>
<dbReference type="AlphaFoldDB" id="A0A9D7K0G0"/>
<gene>
    <name evidence="6" type="ORF">IPL58_08480</name>
</gene>
<evidence type="ECO:0000256" key="2">
    <source>
        <dbReference type="ARBA" id="ARBA00023136"/>
    </source>
</evidence>
<dbReference type="InterPro" id="IPR011662">
    <property type="entry name" value="Secretin/TonB_short_N"/>
</dbReference>
<evidence type="ECO:0000313" key="7">
    <source>
        <dbReference type="Proteomes" id="UP000886689"/>
    </source>
</evidence>
<dbReference type="Proteomes" id="UP000886689">
    <property type="component" value="Unassembled WGS sequence"/>
</dbReference>
<dbReference type="Gene3D" id="2.60.40.3500">
    <property type="match status" value="1"/>
</dbReference>
<sequence length="408" mass="44473">MMKQMIKSAFGLLLVAVFGMAAAQDASSTANEVKAINVARQAGGVLVKLTLKKPLSAVPVSFSVANPARIAFDLPLTTNAIGQNSQTFNEGGVRSVNFVPTDEKMRFVLNLNQAMSYDARIEGDALLISLASSAAAVKTGALVTHFAEARPLSEQHAVRDIGFRRGKDGEGRVTVDLSEGNTGIDIRQQGSTLIVDFAKTSLPEHLRKRLDVTDFATPVTAVVATQQGDGTRLTITPKGLWEHNAYQTETQFVIEVKPIIENPNKLVQGSRGGYQGEKLSLNFQNVEVRRLLQVIGEFTGMNMVVSDSVGGNLTLILKDVPWDQALDIILQQRGLDMRKNGNVILVAPRDEIATKEKLEFESRQQIGDLEPMRSESFQLNYQKAKAVQKFLTNKDQTDAVKAGSVHGR</sequence>
<dbReference type="GO" id="GO:0019867">
    <property type="term" value="C:outer membrane"/>
    <property type="evidence" value="ECO:0007669"/>
    <property type="project" value="InterPro"/>
</dbReference>
<keyword evidence="1" id="KW-0813">Transport</keyword>
<keyword evidence="2" id="KW-0472">Membrane</keyword>
<comment type="caution">
    <text evidence="6">The sequence shown here is derived from an EMBL/GenBank/DDBJ whole genome shotgun (WGS) entry which is preliminary data.</text>
</comment>
<accession>A0A9D7K0G0</accession>
<dbReference type="InterPro" id="IPR051808">
    <property type="entry name" value="Type_IV_pilus_biogenesis"/>
</dbReference>
<keyword evidence="4" id="KW-0732">Signal</keyword>
<feature type="signal peptide" evidence="4">
    <location>
        <begin position="1"/>
        <end position="23"/>
    </location>
</feature>
<protein>
    <submittedName>
        <fullName evidence="6">AMIN domain-containing protein</fullName>
    </submittedName>
</protein>
<dbReference type="EMBL" id="JADJUC010000007">
    <property type="protein sequence ID" value="MBK8524149.1"/>
    <property type="molecule type" value="Genomic_DNA"/>
</dbReference>
<dbReference type="Pfam" id="PF11741">
    <property type="entry name" value="AMIN"/>
    <property type="match status" value="2"/>
</dbReference>